<keyword evidence="2" id="KW-1185">Reference proteome</keyword>
<protein>
    <submittedName>
        <fullName evidence="1">Uncharacterized protein</fullName>
    </submittedName>
</protein>
<comment type="caution">
    <text evidence="1">The sequence shown here is derived from an EMBL/GenBank/DDBJ whole genome shotgun (WGS) entry which is preliminary data.</text>
</comment>
<evidence type="ECO:0000313" key="1">
    <source>
        <dbReference type="EMBL" id="CAK7213967.1"/>
    </source>
</evidence>
<dbReference type="Proteomes" id="UP001642406">
    <property type="component" value="Unassembled WGS sequence"/>
</dbReference>
<reference evidence="1 2" key="1">
    <citation type="submission" date="2024-01" db="EMBL/GenBank/DDBJ databases">
        <authorList>
            <person name="Allen C."/>
            <person name="Tagirdzhanova G."/>
        </authorList>
    </citation>
    <scope>NUCLEOTIDE SEQUENCE [LARGE SCALE GENOMIC DNA]</scope>
</reference>
<evidence type="ECO:0000313" key="2">
    <source>
        <dbReference type="Proteomes" id="UP001642406"/>
    </source>
</evidence>
<organism evidence="1 2">
    <name type="scientific">Sporothrix bragantina</name>
    <dbReference type="NCBI Taxonomy" id="671064"/>
    <lineage>
        <taxon>Eukaryota</taxon>
        <taxon>Fungi</taxon>
        <taxon>Dikarya</taxon>
        <taxon>Ascomycota</taxon>
        <taxon>Pezizomycotina</taxon>
        <taxon>Sordariomycetes</taxon>
        <taxon>Sordariomycetidae</taxon>
        <taxon>Ophiostomatales</taxon>
        <taxon>Ophiostomataceae</taxon>
        <taxon>Sporothrix</taxon>
    </lineage>
</organism>
<name>A0ABP0B365_9PEZI</name>
<gene>
    <name evidence="1" type="ORF">SBRCBS47491_001980</name>
</gene>
<dbReference type="EMBL" id="CAWUHC010000011">
    <property type="protein sequence ID" value="CAK7213967.1"/>
    <property type="molecule type" value="Genomic_DNA"/>
</dbReference>
<accession>A0ABP0B365</accession>
<sequence>MSVAAALTQLKMDSARSSGIAVFETSGADTRDTDVEATEKLRRKALKVIRKCAEDTFVSTPVYWRHPSISLDEYATVATPAPIYGANGGTGVAGLMPTLFHLHTAACAPGVPEEDWNWVLAMIDTVWAFLGLRQARTLADKMRAHREALKRQEMGLNGVLLLTADGGMEVTV</sequence>
<proteinExistence type="predicted"/>